<organism evidence="8 9">
    <name type="scientific">Eisenbergiella tayi</name>
    <dbReference type="NCBI Taxonomy" id="1432052"/>
    <lineage>
        <taxon>Bacteria</taxon>
        <taxon>Bacillati</taxon>
        <taxon>Bacillota</taxon>
        <taxon>Clostridia</taxon>
        <taxon>Lachnospirales</taxon>
        <taxon>Lachnospiraceae</taxon>
        <taxon>Eisenbergiella</taxon>
    </lineage>
</organism>
<evidence type="ECO:0000256" key="5">
    <source>
        <dbReference type="ARBA" id="ARBA00023288"/>
    </source>
</evidence>
<protein>
    <submittedName>
        <fullName evidence="8">Uncharacterized protein</fullName>
    </submittedName>
</protein>
<comment type="caution">
    <text evidence="8">The sequence shown here is derived from an EMBL/GenBank/DDBJ whole genome shotgun (WGS) entry which is preliminary data.</text>
</comment>
<feature type="compositionally biased region" description="Low complexity" evidence="6">
    <location>
        <begin position="35"/>
        <end position="49"/>
    </location>
</feature>
<evidence type="ECO:0000313" key="8">
    <source>
        <dbReference type="EMBL" id="ODR57486.1"/>
    </source>
</evidence>
<evidence type="ECO:0000256" key="7">
    <source>
        <dbReference type="SAM" id="SignalP"/>
    </source>
</evidence>
<feature type="signal peptide" evidence="7">
    <location>
        <begin position="1"/>
        <end position="26"/>
    </location>
</feature>
<sequence>MKRKFMAKAAGSLLCAAMLLGTVGCGSTGQPAQNTSEGAAAANEAESTAQSTQAAVVEADNDTGEAVTLTIGIWSDDESMRLEKAFEGIEEDLGIKIDFLKYPSDSDFWDNIPAQIAAGTAPDIISCTNEHYLQYIDQGLFEPLDEYVNSGVISLEGTWPKAMDAWKIDDVVYGIPYALNPGVFIVNDSMWKEFGLGDKYPATWDEVLEICKKVKEEHDMPALCLNVQEYHLTNIALSFGGGWDFGRNIGAEENAEALQFLIDAYREGYIVTPTELGLGWDGAVMIQQSALFSTGGAWYQASFAAEAPDIELKYLPVPKGGNGNGGGTCHSAALVALKNSKHPDEVAQAISYAVGGDKLYEAVVDVTEVIPAKEEYFGLYKEKVPALADLVSYLDSSTPFSYPTQSKKFADSLINLMQETMFDESSTMTGQEIVEQLAADYGTE</sequence>
<evidence type="ECO:0000313" key="9">
    <source>
        <dbReference type="Proteomes" id="UP000094869"/>
    </source>
</evidence>
<evidence type="ECO:0000256" key="1">
    <source>
        <dbReference type="ARBA" id="ARBA00022475"/>
    </source>
</evidence>
<keyword evidence="3" id="KW-0472">Membrane</keyword>
<evidence type="ECO:0000256" key="4">
    <source>
        <dbReference type="ARBA" id="ARBA00023139"/>
    </source>
</evidence>
<evidence type="ECO:0000256" key="3">
    <source>
        <dbReference type="ARBA" id="ARBA00023136"/>
    </source>
</evidence>
<dbReference type="EMBL" id="MEHD01000021">
    <property type="protein sequence ID" value="ODR57486.1"/>
    <property type="molecule type" value="Genomic_DNA"/>
</dbReference>
<feature type="chain" id="PRO_5047347815" evidence="7">
    <location>
        <begin position="27"/>
        <end position="444"/>
    </location>
</feature>
<dbReference type="PANTHER" id="PTHR43649:SF33">
    <property type="entry name" value="POLYGALACTURONAN_RHAMNOGALACTURONAN-BINDING PROTEIN YTCQ"/>
    <property type="match status" value="1"/>
</dbReference>
<name>A0ABX3AHH4_9FIRM</name>
<dbReference type="InterPro" id="IPR050490">
    <property type="entry name" value="Bact_solute-bd_prot1"/>
</dbReference>
<accession>A0ABX3AHH4</accession>
<keyword evidence="1" id="KW-1003">Cell membrane</keyword>
<dbReference type="Pfam" id="PF13416">
    <property type="entry name" value="SBP_bac_8"/>
    <property type="match status" value="1"/>
</dbReference>
<keyword evidence="9" id="KW-1185">Reference proteome</keyword>
<reference evidence="8 9" key="1">
    <citation type="submission" date="2016-08" db="EMBL/GenBank/DDBJ databases">
        <title>Characterization of Isolates of Eisenbergiella tayi Derived from Blood Cultures, Using Whole Genome Sequencing.</title>
        <authorList>
            <person name="Bernier A.-M."/>
            <person name="Burdz T."/>
            <person name="Wiebe D."/>
            <person name="Bernard K."/>
        </authorList>
    </citation>
    <scope>NUCLEOTIDE SEQUENCE [LARGE SCALE GENOMIC DNA]</scope>
    <source>
        <strain evidence="8 9">NML120146</strain>
    </source>
</reference>
<proteinExistence type="predicted"/>
<dbReference type="PANTHER" id="PTHR43649">
    <property type="entry name" value="ARABINOSE-BINDING PROTEIN-RELATED"/>
    <property type="match status" value="1"/>
</dbReference>
<dbReference type="SUPFAM" id="SSF53850">
    <property type="entry name" value="Periplasmic binding protein-like II"/>
    <property type="match status" value="1"/>
</dbReference>
<dbReference type="InterPro" id="IPR006059">
    <property type="entry name" value="SBP"/>
</dbReference>
<keyword evidence="2 7" id="KW-0732">Signal</keyword>
<dbReference type="Proteomes" id="UP000094869">
    <property type="component" value="Unassembled WGS sequence"/>
</dbReference>
<keyword evidence="5" id="KW-0449">Lipoprotein</keyword>
<keyword evidence="4" id="KW-0564">Palmitate</keyword>
<dbReference type="PROSITE" id="PS51257">
    <property type="entry name" value="PROKAR_LIPOPROTEIN"/>
    <property type="match status" value="1"/>
</dbReference>
<gene>
    <name evidence="8" type="ORF">BEI63_10210</name>
</gene>
<dbReference type="Gene3D" id="3.40.190.10">
    <property type="entry name" value="Periplasmic binding protein-like II"/>
    <property type="match status" value="1"/>
</dbReference>
<dbReference type="RefSeq" id="WP_044972739.1">
    <property type="nucleotide sequence ID" value="NZ_JAQCZP010000010.1"/>
</dbReference>
<evidence type="ECO:0000256" key="6">
    <source>
        <dbReference type="SAM" id="MobiDB-lite"/>
    </source>
</evidence>
<feature type="region of interest" description="Disordered" evidence="6">
    <location>
        <begin position="27"/>
        <end position="49"/>
    </location>
</feature>
<evidence type="ECO:0000256" key="2">
    <source>
        <dbReference type="ARBA" id="ARBA00022729"/>
    </source>
</evidence>